<organism evidence="2 4">
    <name type="scientific">Leucobacter chromiiresistens</name>
    <dbReference type="NCBI Taxonomy" id="1079994"/>
    <lineage>
        <taxon>Bacteria</taxon>
        <taxon>Bacillati</taxon>
        <taxon>Actinomycetota</taxon>
        <taxon>Actinomycetes</taxon>
        <taxon>Micrococcales</taxon>
        <taxon>Microbacteriaceae</taxon>
        <taxon>Leucobacter</taxon>
    </lineage>
</organism>
<dbReference type="OrthoDB" id="5140755at2"/>
<proteinExistence type="predicted"/>
<dbReference type="EMBL" id="FNKB01000002">
    <property type="protein sequence ID" value="SDQ47819.1"/>
    <property type="molecule type" value="Genomic_DNA"/>
</dbReference>
<accession>A0A1H0XQ90</accession>
<feature type="compositionally biased region" description="Polar residues" evidence="1">
    <location>
        <begin position="276"/>
        <end position="289"/>
    </location>
</feature>
<dbReference type="EMBL" id="FNKB01000001">
    <property type="protein sequence ID" value="SDQ05003.1"/>
    <property type="molecule type" value="Genomic_DNA"/>
</dbReference>
<dbReference type="STRING" id="1079994.SAMN04488565_0033"/>
<dbReference type="eggNOG" id="ENOG5032Y78">
    <property type="taxonomic scope" value="Bacteria"/>
</dbReference>
<reference evidence="2 4" key="1">
    <citation type="submission" date="2016-10" db="EMBL/GenBank/DDBJ databases">
        <authorList>
            <person name="de Groot N.N."/>
        </authorList>
    </citation>
    <scope>NUCLEOTIDE SEQUENCE [LARGE SCALE GENOMIC DNA]</scope>
    <source>
        <strain evidence="2 4">DSM 22788</strain>
    </source>
</reference>
<dbReference type="Proteomes" id="UP000182690">
    <property type="component" value="Unassembled WGS sequence"/>
</dbReference>
<dbReference type="Gene3D" id="3.90.320.10">
    <property type="match status" value="1"/>
</dbReference>
<evidence type="ECO:0000256" key="1">
    <source>
        <dbReference type="SAM" id="MobiDB-lite"/>
    </source>
</evidence>
<feature type="region of interest" description="Disordered" evidence="1">
    <location>
        <begin position="249"/>
        <end position="289"/>
    </location>
</feature>
<evidence type="ECO:0000313" key="4">
    <source>
        <dbReference type="Proteomes" id="UP000182690"/>
    </source>
</evidence>
<gene>
    <name evidence="2" type="ORF">SAMN04488565_0033</name>
    <name evidence="3" type="ORF">SAMN04488565_2631</name>
</gene>
<name>A0A1H0XQ90_9MICO</name>
<evidence type="ECO:0000313" key="2">
    <source>
        <dbReference type="EMBL" id="SDQ05003.1"/>
    </source>
</evidence>
<sequence>MTEHPVEALYKGVIENAIAAHPRSLQKRIGPSEIGIECDRRILYKIAGVEEPPRPPAWKPAVGTAVHDQLERWFDATNPSGDVAKTDWVTEWEITVGMLGAGPDATPITGHSDLFHVPTGTVIDHKIIGPKQLTKYRLHGPSQQYRVQAHLYGKGFTETGGWGDAKHVAISFLPRDGELGKSYWWQEPYNPHLALDALNRLNALYGLLQIVGLEAALRTKELCADEWCPWCSRERPQPERRSVFEAGTGPVISRPATPAPAPPAATLQPLPGLGQIPQTPQPQRLNLFQ</sequence>
<dbReference type="AlphaFoldDB" id="A0A1H0XQ90"/>
<protein>
    <submittedName>
        <fullName evidence="2">Uncharacterized protein</fullName>
    </submittedName>
</protein>
<evidence type="ECO:0000313" key="3">
    <source>
        <dbReference type="EMBL" id="SDQ47819.1"/>
    </source>
</evidence>
<dbReference type="RefSeq" id="WP_010156229.1">
    <property type="nucleotide sequence ID" value="NZ_FNKB01000001.1"/>
</dbReference>
<dbReference type="InterPro" id="IPR011604">
    <property type="entry name" value="PDDEXK-like_dom_sf"/>
</dbReference>